<feature type="transmembrane region" description="Helical" evidence="1">
    <location>
        <begin position="97"/>
        <end position="119"/>
    </location>
</feature>
<dbReference type="Proteomes" id="UP001597097">
    <property type="component" value="Unassembled WGS sequence"/>
</dbReference>
<accession>A0ABW4GIJ5</accession>
<evidence type="ECO:0000256" key="1">
    <source>
        <dbReference type="SAM" id="Phobius"/>
    </source>
</evidence>
<dbReference type="EMBL" id="JBHUCM010000020">
    <property type="protein sequence ID" value="MFD1540952.1"/>
    <property type="molecule type" value="Genomic_DNA"/>
</dbReference>
<reference evidence="3" key="1">
    <citation type="journal article" date="2019" name="Int. J. Syst. Evol. Microbiol.">
        <title>The Global Catalogue of Microorganisms (GCM) 10K type strain sequencing project: providing services to taxonomists for standard genome sequencing and annotation.</title>
        <authorList>
            <consortium name="The Broad Institute Genomics Platform"/>
            <consortium name="The Broad Institute Genome Sequencing Center for Infectious Disease"/>
            <person name="Wu L."/>
            <person name="Ma J."/>
        </authorList>
    </citation>
    <scope>NUCLEOTIDE SEQUENCE [LARGE SCALE GENOMIC DNA]</scope>
    <source>
        <strain evidence="3">CGMCC 1.15399</strain>
    </source>
</reference>
<evidence type="ECO:0000313" key="3">
    <source>
        <dbReference type="Proteomes" id="UP001597097"/>
    </source>
</evidence>
<organism evidence="2 3">
    <name type="scientific">Nonomuraea guangzhouensis</name>
    <dbReference type="NCBI Taxonomy" id="1291555"/>
    <lineage>
        <taxon>Bacteria</taxon>
        <taxon>Bacillati</taxon>
        <taxon>Actinomycetota</taxon>
        <taxon>Actinomycetes</taxon>
        <taxon>Streptosporangiales</taxon>
        <taxon>Streptosporangiaceae</taxon>
        <taxon>Nonomuraea</taxon>
    </lineage>
</organism>
<dbReference type="RefSeq" id="WP_219532392.1">
    <property type="nucleotide sequence ID" value="NZ_JAHKRM010000014.1"/>
</dbReference>
<name>A0ABW4GIJ5_9ACTN</name>
<proteinExistence type="predicted"/>
<sequence>MTERRILWADMLTAILLIGTGALFLASRQAAAGGILSAATNLISQACAVGAAALLFAGLLRRPRTGPSLLSPILDERETPERLMAQRVMQALDWKLAVLRTATGIIVLQAALTGISAVLPW</sequence>
<keyword evidence="1" id="KW-0812">Transmembrane</keyword>
<keyword evidence="1" id="KW-1133">Transmembrane helix</keyword>
<comment type="caution">
    <text evidence="2">The sequence shown here is derived from an EMBL/GenBank/DDBJ whole genome shotgun (WGS) entry which is preliminary data.</text>
</comment>
<keyword evidence="1" id="KW-0472">Membrane</keyword>
<protein>
    <submittedName>
        <fullName evidence="2">Uncharacterized protein</fullName>
    </submittedName>
</protein>
<feature type="transmembrane region" description="Helical" evidence="1">
    <location>
        <begin position="42"/>
        <end position="60"/>
    </location>
</feature>
<keyword evidence="3" id="KW-1185">Reference proteome</keyword>
<evidence type="ECO:0000313" key="2">
    <source>
        <dbReference type="EMBL" id="MFD1540952.1"/>
    </source>
</evidence>
<gene>
    <name evidence="2" type="ORF">ACFSJ0_28110</name>
</gene>